<dbReference type="AlphaFoldDB" id="A0A2M8LQP8"/>
<feature type="transmembrane region" description="Helical" evidence="1">
    <location>
        <begin position="301"/>
        <end position="319"/>
    </location>
</feature>
<feature type="transmembrane region" description="Helical" evidence="1">
    <location>
        <begin position="81"/>
        <end position="103"/>
    </location>
</feature>
<organism evidence="2 3">
    <name type="scientific">Streptomyces carminius</name>
    <dbReference type="NCBI Taxonomy" id="2665496"/>
    <lineage>
        <taxon>Bacteria</taxon>
        <taxon>Bacillati</taxon>
        <taxon>Actinomycetota</taxon>
        <taxon>Actinomycetes</taxon>
        <taxon>Kitasatosporales</taxon>
        <taxon>Streptomycetaceae</taxon>
        <taxon>Streptomyces</taxon>
    </lineage>
</organism>
<feature type="transmembrane region" description="Helical" evidence="1">
    <location>
        <begin position="264"/>
        <end position="281"/>
    </location>
</feature>
<dbReference type="PANTHER" id="PTHR37312:SF1">
    <property type="entry name" value="MEMBRANE-BOUND ACYLTRANSFERASE YKRP-RELATED"/>
    <property type="match status" value="1"/>
</dbReference>
<feature type="transmembrane region" description="Helical" evidence="1">
    <location>
        <begin position="47"/>
        <end position="69"/>
    </location>
</feature>
<keyword evidence="1" id="KW-1133">Transmembrane helix</keyword>
<evidence type="ECO:0000256" key="1">
    <source>
        <dbReference type="SAM" id="Phobius"/>
    </source>
</evidence>
<name>A0A2M8LQP8_9ACTN</name>
<dbReference type="Proteomes" id="UP000230407">
    <property type="component" value="Unassembled WGS sequence"/>
</dbReference>
<dbReference type="EMBL" id="PGGW01000069">
    <property type="protein sequence ID" value="PJE94260.1"/>
    <property type="molecule type" value="Genomic_DNA"/>
</dbReference>
<feature type="transmembrane region" description="Helical" evidence="1">
    <location>
        <begin position="115"/>
        <end position="135"/>
    </location>
</feature>
<comment type="caution">
    <text evidence="2">The sequence shown here is derived from an EMBL/GenBank/DDBJ whole genome shotgun (WGS) entry which is preliminary data.</text>
</comment>
<dbReference type="InterPro" id="IPR052734">
    <property type="entry name" value="Nod_factor_acetyltransferase"/>
</dbReference>
<evidence type="ECO:0008006" key="4">
    <source>
        <dbReference type="Google" id="ProtNLM"/>
    </source>
</evidence>
<protein>
    <recommendedName>
        <fullName evidence="4">Acyltransferase 3 domain-containing protein</fullName>
    </recommendedName>
</protein>
<evidence type="ECO:0000313" key="2">
    <source>
        <dbReference type="EMBL" id="PJE94260.1"/>
    </source>
</evidence>
<feature type="transmembrane region" description="Helical" evidence="1">
    <location>
        <begin position="231"/>
        <end position="257"/>
    </location>
</feature>
<feature type="transmembrane region" description="Helical" evidence="1">
    <location>
        <begin position="192"/>
        <end position="211"/>
    </location>
</feature>
<keyword evidence="1" id="KW-0472">Membrane</keyword>
<dbReference type="PANTHER" id="PTHR37312">
    <property type="entry name" value="MEMBRANE-BOUND ACYLTRANSFERASE YKRP-RELATED"/>
    <property type="match status" value="1"/>
</dbReference>
<proteinExistence type="predicted"/>
<reference evidence="2 3" key="1">
    <citation type="submission" date="2017-11" db="EMBL/GenBank/DDBJ databases">
        <title>Streptomyces carmine sp. nov., a novel actinomycete isolated from Sophora alopecuroides in Xinjiang, China.</title>
        <authorList>
            <person name="Wang Y."/>
            <person name="Luo X."/>
            <person name="Wan C."/>
            <person name="Zhang L."/>
        </authorList>
    </citation>
    <scope>NUCLEOTIDE SEQUENCE [LARGE SCALE GENOMIC DNA]</scope>
    <source>
        <strain evidence="2 3">TRM SA0054</strain>
    </source>
</reference>
<gene>
    <name evidence="2" type="ORF">CUT44_28740</name>
</gene>
<sequence>MFEASAPGGGARPRDAFLDNTKYLAIVLVAVAHAWEPLRDTSRATEALYRFVYVFHMPAFVIVSGYLSRGFEGRPGQLRRLVTGIALPYLVFETALTLVLRWADAPQRPFTLLDPGYGLWFLVALFIWRLTAPLWALLRHPLAVSLVIAALASVSPAIGGDLDLQRVLQFLPFYVLGLRLRPGHLRAVRCRTVRLLAVPVAAMVLTVAYWSTPVIDRKWLFRSSAAQELGAPWWSGPVMTGLLFGGAVVLTACFLAWVPSHRTWFTTLGAGTMYGYLLHVYPVQLSRVWDWYGPGWVDSPVGRVTVTLAAAATVTVLCTPPVRRVFRFVVEPRAQWLFRQDAADAARKRLAAERPVRAEELVRVAR</sequence>
<accession>A0A2M8LQP8</accession>
<evidence type="ECO:0000313" key="3">
    <source>
        <dbReference type="Proteomes" id="UP000230407"/>
    </source>
</evidence>
<keyword evidence="1" id="KW-0812">Transmembrane</keyword>
<keyword evidence="3" id="KW-1185">Reference proteome</keyword>